<keyword evidence="4" id="KW-0460">Magnesium</keyword>
<comment type="caution">
    <text evidence="7">The sequence shown here is derived from an EMBL/GenBank/DDBJ whole genome shotgun (WGS) entry which is preliminary data.</text>
</comment>
<feature type="compositionally biased region" description="Low complexity" evidence="6">
    <location>
        <begin position="484"/>
        <end position="494"/>
    </location>
</feature>
<evidence type="ECO:0000256" key="2">
    <source>
        <dbReference type="ARBA" id="ARBA00023134"/>
    </source>
</evidence>
<feature type="compositionally biased region" description="Polar residues" evidence="6">
    <location>
        <begin position="591"/>
        <end position="601"/>
    </location>
</feature>
<keyword evidence="8" id="KW-1185">Reference proteome</keyword>
<accession>A0A1Y2CS75</accession>
<dbReference type="STRING" id="329046.A0A1Y2CS75"/>
<feature type="compositionally biased region" description="Polar residues" evidence="6">
    <location>
        <begin position="531"/>
        <end position="540"/>
    </location>
</feature>
<dbReference type="EMBL" id="MCGO01000008">
    <property type="protein sequence ID" value="ORY49920.1"/>
    <property type="molecule type" value="Genomic_DNA"/>
</dbReference>
<sequence>MSLEGSSSSQRYASITTPVPLKSTFSRSSRKTSPLDSTSSLLLHQQQQQQRASTCFATRHWFKSWTSRDQTRFSLSRHPSYSSVILPDPRSWSISLPPAPSKSLKKSSFKKVADSSCNPVVISIFGIDGSGKSTVLMRLKGDPGAPPATGSWGFTTSKLVVKPKRGLVGYKTRFARIPDTQASLYDVGGSSKIRNIWLNYLAEPLVILANKQNKPEAMNDINELVLKLNLEELIDSRHDSQEPKPSALKLAKECGILGNNILIQPCTAELVKTKRIFTRAHSDPRIKLALLWLLEKVHSSLPTLSSRIQVDMTNQRVEWDREREAQKKRVEEHKKQQAEIKHNAVTDSVESQVVVVEPVENELHQNEKDEESVILPNSAEIIAAEVEDLFELPKKLTTQASDIEPMPRPVVEHVVTQRDSPIPPPQPLSQQSIEAVTVGNEYEIPQKLSLQDTPPPRPAKPLPSTTTIQDAIPDHPPPLPPTSTKPTSSSSSSLRQHTETTKPPSPPSETTSPTSTTPPVSATSKPKSASRPTSGSSTRKSQPQQRVDQQQQQQQQSTPTAPPQQPQQQQPPIIPISWQLQPCQKMHDSESSGAKVSQVDSAFSLMGVV</sequence>
<evidence type="ECO:0000313" key="8">
    <source>
        <dbReference type="Proteomes" id="UP000193642"/>
    </source>
</evidence>
<evidence type="ECO:0000256" key="1">
    <source>
        <dbReference type="ARBA" id="ARBA00022741"/>
    </source>
</evidence>
<evidence type="ECO:0000256" key="5">
    <source>
        <dbReference type="SAM" id="Coils"/>
    </source>
</evidence>
<gene>
    <name evidence="7" type="ORF">BCR33DRAFT_713520</name>
</gene>
<dbReference type="Proteomes" id="UP000193642">
    <property type="component" value="Unassembled WGS sequence"/>
</dbReference>
<protein>
    <recommendedName>
        <fullName evidence="9">P-loop containing nucleoside triphosphate hydrolase protein</fullName>
    </recommendedName>
</protein>
<evidence type="ECO:0000256" key="6">
    <source>
        <dbReference type="SAM" id="MobiDB-lite"/>
    </source>
</evidence>
<dbReference type="GO" id="GO:0003924">
    <property type="term" value="F:GTPase activity"/>
    <property type="evidence" value="ECO:0007669"/>
    <property type="project" value="InterPro"/>
</dbReference>
<evidence type="ECO:0008006" key="9">
    <source>
        <dbReference type="Google" id="ProtNLM"/>
    </source>
</evidence>
<dbReference type="SUPFAM" id="SSF52540">
    <property type="entry name" value="P-loop containing nucleoside triphosphate hydrolases"/>
    <property type="match status" value="1"/>
</dbReference>
<dbReference type="Gene3D" id="3.40.50.300">
    <property type="entry name" value="P-loop containing nucleotide triphosphate hydrolases"/>
    <property type="match status" value="2"/>
</dbReference>
<feature type="region of interest" description="Disordered" evidence="6">
    <location>
        <begin position="447"/>
        <end position="609"/>
    </location>
</feature>
<keyword evidence="5" id="KW-0175">Coiled coil</keyword>
<keyword evidence="1 3" id="KW-0547">Nucleotide-binding</keyword>
<dbReference type="OrthoDB" id="14717at2759"/>
<feature type="binding site" evidence="3">
    <location>
        <begin position="126"/>
        <end position="133"/>
    </location>
    <ligand>
        <name>GTP</name>
        <dbReference type="ChEBI" id="CHEBI:37565"/>
    </ligand>
</feature>
<dbReference type="PANTHER" id="PTHR46090">
    <property type="entry name" value="ADP-RIBOSYLATION FACTOR-LIKE PROTEIN 13B"/>
    <property type="match status" value="1"/>
</dbReference>
<feature type="binding site" evidence="4">
    <location>
        <position position="133"/>
    </location>
    <ligand>
        <name>Mg(2+)</name>
        <dbReference type="ChEBI" id="CHEBI:18420"/>
    </ligand>
</feature>
<keyword evidence="2 3" id="KW-0342">GTP-binding</keyword>
<reference evidence="7 8" key="1">
    <citation type="submission" date="2016-07" db="EMBL/GenBank/DDBJ databases">
        <title>Pervasive Adenine N6-methylation of Active Genes in Fungi.</title>
        <authorList>
            <consortium name="DOE Joint Genome Institute"/>
            <person name="Mondo S.J."/>
            <person name="Dannebaum R.O."/>
            <person name="Kuo R.C."/>
            <person name="Labutti K."/>
            <person name="Haridas S."/>
            <person name="Kuo A."/>
            <person name="Salamov A."/>
            <person name="Ahrendt S.R."/>
            <person name="Lipzen A."/>
            <person name="Sullivan W."/>
            <person name="Andreopoulos W.B."/>
            <person name="Clum A."/>
            <person name="Lindquist E."/>
            <person name="Daum C."/>
            <person name="Ramamoorthy G.K."/>
            <person name="Gryganskyi A."/>
            <person name="Culley D."/>
            <person name="Magnuson J.K."/>
            <person name="James T.Y."/>
            <person name="O'Malley M.A."/>
            <person name="Stajich J.E."/>
            <person name="Spatafora J.W."/>
            <person name="Visel A."/>
            <person name="Grigoriev I.V."/>
        </authorList>
    </citation>
    <scope>NUCLEOTIDE SEQUENCE [LARGE SCALE GENOMIC DNA]</scope>
    <source>
        <strain evidence="7 8">JEL800</strain>
    </source>
</reference>
<feature type="compositionally biased region" description="Low complexity" evidence="6">
    <location>
        <begin position="566"/>
        <end position="582"/>
    </location>
</feature>
<name>A0A1Y2CS75_9FUNG</name>
<dbReference type="Pfam" id="PF00025">
    <property type="entry name" value="Arf"/>
    <property type="match status" value="1"/>
</dbReference>
<feature type="compositionally biased region" description="Pro residues" evidence="6">
    <location>
        <begin position="474"/>
        <end position="483"/>
    </location>
</feature>
<keyword evidence="4" id="KW-0479">Metal-binding</keyword>
<feature type="region of interest" description="Disordered" evidence="6">
    <location>
        <begin position="23"/>
        <end position="44"/>
    </location>
</feature>
<feature type="binding site" evidence="3">
    <location>
        <position position="189"/>
    </location>
    <ligand>
        <name>GTP</name>
        <dbReference type="ChEBI" id="CHEBI:37565"/>
    </ligand>
</feature>
<feature type="compositionally biased region" description="Low complexity" evidence="6">
    <location>
        <begin position="541"/>
        <end position="559"/>
    </location>
</feature>
<dbReference type="InterPro" id="IPR006689">
    <property type="entry name" value="Small_GTPase_ARF/SAR"/>
</dbReference>
<proteinExistence type="predicted"/>
<organism evidence="7 8">
    <name type="scientific">Rhizoclosmatium globosum</name>
    <dbReference type="NCBI Taxonomy" id="329046"/>
    <lineage>
        <taxon>Eukaryota</taxon>
        <taxon>Fungi</taxon>
        <taxon>Fungi incertae sedis</taxon>
        <taxon>Chytridiomycota</taxon>
        <taxon>Chytridiomycota incertae sedis</taxon>
        <taxon>Chytridiomycetes</taxon>
        <taxon>Chytridiales</taxon>
        <taxon>Chytriomycetaceae</taxon>
        <taxon>Rhizoclosmatium</taxon>
    </lineage>
</organism>
<dbReference type="AlphaFoldDB" id="A0A1Y2CS75"/>
<evidence type="ECO:0000256" key="4">
    <source>
        <dbReference type="PIRSR" id="PIRSR606689-2"/>
    </source>
</evidence>
<feature type="compositionally biased region" description="Low complexity" evidence="6">
    <location>
        <begin position="508"/>
        <end position="530"/>
    </location>
</feature>
<dbReference type="GO" id="GO:0005525">
    <property type="term" value="F:GTP binding"/>
    <property type="evidence" value="ECO:0007669"/>
    <property type="project" value="UniProtKB-KW"/>
</dbReference>
<evidence type="ECO:0000256" key="3">
    <source>
        <dbReference type="PIRSR" id="PIRSR606689-1"/>
    </source>
</evidence>
<feature type="coiled-coil region" evidence="5">
    <location>
        <begin position="316"/>
        <end position="343"/>
    </location>
</feature>
<dbReference type="GO" id="GO:0046872">
    <property type="term" value="F:metal ion binding"/>
    <property type="evidence" value="ECO:0007669"/>
    <property type="project" value="UniProtKB-KW"/>
</dbReference>
<evidence type="ECO:0000313" key="7">
    <source>
        <dbReference type="EMBL" id="ORY49920.1"/>
    </source>
</evidence>
<dbReference type="InterPro" id="IPR051995">
    <property type="entry name" value="Ciliary_GTPase"/>
</dbReference>
<dbReference type="PANTHER" id="PTHR46090:SF2">
    <property type="entry name" value="ADP-RIBOSYLATION FACTOR-LIKE PROTEIN 13B"/>
    <property type="match status" value="1"/>
</dbReference>
<dbReference type="InterPro" id="IPR027417">
    <property type="entry name" value="P-loop_NTPase"/>
</dbReference>